<comment type="caution">
    <text evidence="2">The sequence shown here is derived from an EMBL/GenBank/DDBJ whole genome shotgun (WGS) entry which is preliminary data.</text>
</comment>
<gene>
    <name evidence="2" type="ORF">NDU88_007878</name>
</gene>
<proteinExistence type="predicted"/>
<accession>A0AAV7N5C1</accession>
<name>A0AAV7N5C1_PLEWA</name>
<evidence type="ECO:0000313" key="3">
    <source>
        <dbReference type="Proteomes" id="UP001066276"/>
    </source>
</evidence>
<protein>
    <submittedName>
        <fullName evidence="2">Uncharacterized protein</fullName>
    </submittedName>
</protein>
<sequence length="61" mass="7115">MVEPKSWRNSSEELKQFLDTVDISFIDTKEIPEEPAASNSAKEDQSSEDNDERRRLEKVMQ</sequence>
<evidence type="ECO:0000313" key="2">
    <source>
        <dbReference type="EMBL" id="KAJ1110527.1"/>
    </source>
</evidence>
<evidence type="ECO:0000256" key="1">
    <source>
        <dbReference type="SAM" id="MobiDB-lite"/>
    </source>
</evidence>
<dbReference type="EMBL" id="JANPWB010000013">
    <property type="protein sequence ID" value="KAJ1110527.1"/>
    <property type="molecule type" value="Genomic_DNA"/>
</dbReference>
<dbReference type="Proteomes" id="UP001066276">
    <property type="component" value="Chromosome 9"/>
</dbReference>
<feature type="non-terminal residue" evidence="2">
    <location>
        <position position="61"/>
    </location>
</feature>
<feature type="region of interest" description="Disordered" evidence="1">
    <location>
        <begin position="28"/>
        <end position="61"/>
    </location>
</feature>
<organism evidence="2 3">
    <name type="scientific">Pleurodeles waltl</name>
    <name type="common">Iberian ribbed newt</name>
    <dbReference type="NCBI Taxonomy" id="8319"/>
    <lineage>
        <taxon>Eukaryota</taxon>
        <taxon>Metazoa</taxon>
        <taxon>Chordata</taxon>
        <taxon>Craniata</taxon>
        <taxon>Vertebrata</taxon>
        <taxon>Euteleostomi</taxon>
        <taxon>Amphibia</taxon>
        <taxon>Batrachia</taxon>
        <taxon>Caudata</taxon>
        <taxon>Salamandroidea</taxon>
        <taxon>Salamandridae</taxon>
        <taxon>Pleurodelinae</taxon>
        <taxon>Pleurodeles</taxon>
    </lineage>
</organism>
<keyword evidence="3" id="KW-1185">Reference proteome</keyword>
<reference evidence="2" key="1">
    <citation type="journal article" date="2022" name="bioRxiv">
        <title>Sequencing and chromosome-scale assembly of the giantPleurodeles waltlgenome.</title>
        <authorList>
            <person name="Brown T."/>
            <person name="Elewa A."/>
            <person name="Iarovenko S."/>
            <person name="Subramanian E."/>
            <person name="Araus A.J."/>
            <person name="Petzold A."/>
            <person name="Susuki M."/>
            <person name="Suzuki K.-i.T."/>
            <person name="Hayashi T."/>
            <person name="Toyoda A."/>
            <person name="Oliveira C."/>
            <person name="Osipova E."/>
            <person name="Leigh N.D."/>
            <person name="Simon A."/>
            <person name="Yun M.H."/>
        </authorList>
    </citation>
    <scope>NUCLEOTIDE SEQUENCE</scope>
    <source>
        <strain evidence="2">20211129_DDA</strain>
        <tissue evidence="2">Liver</tissue>
    </source>
</reference>
<feature type="compositionally biased region" description="Basic and acidic residues" evidence="1">
    <location>
        <begin position="41"/>
        <end position="61"/>
    </location>
</feature>
<dbReference type="AlphaFoldDB" id="A0AAV7N5C1"/>